<dbReference type="PROSITE" id="PS51077">
    <property type="entry name" value="HTH_ICLR"/>
    <property type="match status" value="1"/>
</dbReference>
<keyword evidence="1" id="KW-0805">Transcription regulation</keyword>
<dbReference type="Pfam" id="PF09339">
    <property type="entry name" value="HTH_IclR"/>
    <property type="match status" value="1"/>
</dbReference>
<dbReference type="PANTHER" id="PTHR30136:SF39">
    <property type="entry name" value="TRANSCRIPTIONAL REGULATORY PROTEIN"/>
    <property type="match status" value="1"/>
</dbReference>
<evidence type="ECO:0000256" key="3">
    <source>
        <dbReference type="ARBA" id="ARBA00023163"/>
    </source>
</evidence>
<reference evidence="7" key="1">
    <citation type="journal article" date="2019" name="Int. J. Syst. Evol. Microbiol.">
        <title>The Global Catalogue of Microorganisms (GCM) 10K type strain sequencing project: providing services to taxonomists for standard genome sequencing and annotation.</title>
        <authorList>
            <consortium name="The Broad Institute Genomics Platform"/>
            <consortium name="The Broad Institute Genome Sequencing Center for Infectious Disease"/>
            <person name="Wu L."/>
            <person name="Ma J."/>
        </authorList>
    </citation>
    <scope>NUCLEOTIDE SEQUENCE [LARGE SCALE GENOMIC DNA]</scope>
    <source>
        <strain evidence="7">JCM 17666</strain>
    </source>
</reference>
<feature type="domain" description="HTH iclR-type" evidence="4">
    <location>
        <begin position="10"/>
        <end position="71"/>
    </location>
</feature>
<dbReference type="SUPFAM" id="SSF46785">
    <property type="entry name" value="Winged helix' DNA-binding domain"/>
    <property type="match status" value="1"/>
</dbReference>
<dbReference type="PROSITE" id="PS51078">
    <property type="entry name" value="ICLR_ED"/>
    <property type="match status" value="1"/>
</dbReference>
<dbReference type="InterPro" id="IPR050707">
    <property type="entry name" value="HTH_MetabolicPath_Reg"/>
</dbReference>
<sequence length="238" mass="25659">MPRAPVDRSVAAAERTLNILSAFIDCGGVATLPELEARTGLFKSVICRYLISLERHRYALKRADGKYQLGPAAVRLGKAYEHAFDLSGHVLPVLQMLSDKIGESASYYIREKDRRLCLYRIESARSLRVGMRQGSLAPLDDTATGQVFRRYADARPGRAEGGAQAVLTSSINVGGDEISSVSAPVFGADDRLAGALTVSGPMSRFDPRTNAKARSLLLRAAAELSERFGAAAADSTDR</sequence>
<evidence type="ECO:0000313" key="7">
    <source>
        <dbReference type="Proteomes" id="UP001501671"/>
    </source>
</evidence>
<dbReference type="InterPro" id="IPR005471">
    <property type="entry name" value="Tscrpt_reg_IclR_N"/>
</dbReference>
<keyword evidence="2" id="KW-0238">DNA-binding</keyword>
<dbReference type="InterPro" id="IPR014757">
    <property type="entry name" value="Tscrpt_reg_IclR_C"/>
</dbReference>
<name>A0ABP8GLH7_9BURK</name>
<accession>A0ABP8GLH7</accession>
<keyword evidence="7" id="KW-1185">Reference proteome</keyword>
<evidence type="ECO:0000256" key="2">
    <source>
        <dbReference type="ARBA" id="ARBA00023125"/>
    </source>
</evidence>
<organism evidence="6 7">
    <name type="scientific">Pigmentiphaga soli</name>
    <dbReference type="NCBI Taxonomy" id="1007095"/>
    <lineage>
        <taxon>Bacteria</taxon>
        <taxon>Pseudomonadati</taxon>
        <taxon>Pseudomonadota</taxon>
        <taxon>Betaproteobacteria</taxon>
        <taxon>Burkholderiales</taxon>
        <taxon>Alcaligenaceae</taxon>
        <taxon>Pigmentiphaga</taxon>
    </lineage>
</organism>
<dbReference type="EMBL" id="BAABFO010000004">
    <property type="protein sequence ID" value="GAA4326570.1"/>
    <property type="molecule type" value="Genomic_DNA"/>
</dbReference>
<evidence type="ECO:0000313" key="6">
    <source>
        <dbReference type="EMBL" id="GAA4326570.1"/>
    </source>
</evidence>
<protein>
    <submittedName>
        <fullName evidence="6">IclR family transcriptional regulator</fullName>
    </submittedName>
</protein>
<comment type="caution">
    <text evidence="6">The sequence shown here is derived from an EMBL/GenBank/DDBJ whole genome shotgun (WGS) entry which is preliminary data.</text>
</comment>
<dbReference type="SUPFAM" id="SSF55781">
    <property type="entry name" value="GAF domain-like"/>
    <property type="match status" value="1"/>
</dbReference>
<dbReference type="PANTHER" id="PTHR30136">
    <property type="entry name" value="HELIX-TURN-HELIX TRANSCRIPTIONAL REGULATOR, ICLR FAMILY"/>
    <property type="match status" value="1"/>
</dbReference>
<dbReference type="RefSeq" id="WP_345247004.1">
    <property type="nucleotide sequence ID" value="NZ_BAABFO010000004.1"/>
</dbReference>
<dbReference type="Proteomes" id="UP001501671">
    <property type="component" value="Unassembled WGS sequence"/>
</dbReference>
<dbReference type="Pfam" id="PF01614">
    <property type="entry name" value="IclR_C"/>
    <property type="match status" value="1"/>
</dbReference>
<dbReference type="InterPro" id="IPR029016">
    <property type="entry name" value="GAF-like_dom_sf"/>
</dbReference>
<keyword evidence="3" id="KW-0804">Transcription</keyword>
<dbReference type="Gene3D" id="1.10.10.10">
    <property type="entry name" value="Winged helix-like DNA-binding domain superfamily/Winged helix DNA-binding domain"/>
    <property type="match status" value="1"/>
</dbReference>
<evidence type="ECO:0000259" key="5">
    <source>
        <dbReference type="PROSITE" id="PS51078"/>
    </source>
</evidence>
<dbReference type="InterPro" id="IPR036388">
    <property type="entry name" value="WH-like_DNA-bd_sf"/>
</dbReference>
<feature type="domain" description="IclR-ED" evidence="5">
    <location>
        <begin position="72"/>
        <end position="230"/>
    </location>
</feature>
<proteinExistence type="predicted"/>
<dbReference type="InterPro" id="IPR036390">
    <property type="entry name" value="WH_DNA-bd_sf"/>
</dbReference>
<evidence type="ECO:0000256" key="1">
    <source>
        <dbReference type="ARBA" id="ARBA00023015"/>
    </source>
</evidence>
<dbReference type="Gene3D" id="3.30.450.40">
    <property type="match status" value="2"/>
</dbReference>
<gene>
    <name evidence="6" type="ORF">GCM10023144_10190</name>
</gene>
<dbReference type="SMART" id="SM00346">
    <property type="entry name" value="HTH_ICLR"/>
    <property type="match status" value="1"/>
</dbReference>
<evidence type="ECO:0000259" key="4">
    <source>
        <dbReference type="PROSITE" id="PS51077"/>
    </source>
</evidence>